<dbReference type="AlphaFoldDB" id="A0A1M6E1L0"/>
<evidence type="ECO:0000313" key="1">
    <source>
        <dbReference type="EMBL" id="SHI79285.1"/>
    </source>
</evidence>
<dbReference type="STRING" id="758803.SAMN05421803_102109"/>
<dbReference type="EMBL" id="FQZK01000002">
    <property type="protein sequence ID" value="SHI79285.1"/>
    <property type="molecule type" value="Genomic_DNA"/>
</dbReference>
<accession>A0A1M6E1L0</accession>
<dbReference type="GO" id="GO:0042803">
    <property type="term" value="F:protein homodimerization activity"/>
    <property type="evidence" value="ECO:0007669"/>
    <property type="project" value="InterPro"/>
</dbReference>
<reference evidence="1 2" key="1">
    <citation type="submission" date="2016-11" db="EMBL/GenBank/DDBJ databases">
        <authorList>
            <person name="Jaros S."/>
            <person name="Januszkiewicz K."/>
            <person name="Wedrychowicz H."/>
        </authorList>
    </citation>
    <scope>NUCLEOTIDE SEQUENCE [LARGE SCALE GENOMIC DNA]</scope>
    <source>
        <strain evidence="1 2">CGMCC 4.5723</strain>
    </source>
</reference>
<dbReference type="InterPro" id="IPR000740">
    <property type="entry name" value="GrpE"/>
</dbReference>
<dbReference type="Pfam" id="PF01025">
    <property type="entry name" value="GrpE"/>
    <property type="match status" value="1"/>
</dbReference>
<name>A0A1M6E1L0_9ACTN</name>
<dbReference type="Proteomes" id="UP000184452">
    <property type="component" value="Unassembled WGS sequence"/>
</dbReference>
<dbReference type="GO" id="GO:0006457">
    <property type="term" value="P:protein folding"/>
    <property type="evidence" value="ECO:0007669"/>
    <property type="project" value="InterPro"/>
</dbReference>
<gene>
    <name evidence="1" type="ORF">SAMN05421803_102109</name>
</gene>
<organism evidence="1 2">
    <name type="scientific">Nocardiopsis flavescens</name>
    <dbReference type="NCBI Taxonomy" id="758803"/>
    <lineage>
        <taxon>Bacteria</taxon>
        <taxon>Bacillati</taxon>
        <taxon>Actinomycetota</taxon>
        <taxon>Actinomycetes</taxon>
        <taxon>Streptosporangiales</taxon>
        <taxon>Nocardiopsidaceae</taxon>
        <taxon>Nocardiopsis</taxon>
    </lineage>
</organism>
<dbReference type="GO" id="GO:0000774">
    <property type="term" value="F:adenyl-nucleotide exchange factor activity"/>
    <property type="evidence" value="ECO:0007669"/>
    <property type="project" value="InterPro"/>
</dbReference>
<keyword evidence="1" id="KW-0346">Stress response</keyword>
<dbReference type="OrthoDB" id="3207947at2"/>
<protein>
    <submittedName>
        <fullName evidence="1">Molecular chaperone GrpE (Heat shock protein)</fullName>
    </submittedName>
</protein>
<keyword evidence="2" id="KW-1185">Reference proteome</keyword>
<sequence>MTVSDDAATPDSPHPLERVLSSLDDRLAALDERARHREAVIDRLHSENRELRAAQDRTLFDPVVADLIRMHDQLAREAGGLRGRGEERLAELMAGFADDALLALERLGVEPVGAGVGDPFRADLHLPLSTVDDPDPARDGTVAEVAAPGFRDAVTGRVRRRVHARFFRHVGPADPAGSAPPGKGT</sequence>
<proteinExistence type="predicted"/>
<dbReference type="RefSeq" id="WP_073375684.1">
    <property type="nucleotide sequence ID" value="NZ_FQZK01000002.1"/>
</dbReference>
<evidence type="ECO:0000313" key="2">
    <source>
        <dbReference type="Proteomes" id="UP000184452"/>
    </source>
</evidence>
<dbReference type="GO" id="GO:0051087">
    <property type="term" value="F:protein-folding chaperone binding"/>
    <property type="evidence" value="ECO:0007669"/>
    <property type="project" value="InterPro"/>
</dbReference>